<keyword evidence="1" id="KW-1133">Transmembrane helix</keyword>
<keyword evidence="1" id="KW-0812">Transmembrane</keyword>
<feature type="transmembrane region" description="Helical" evidence="1">
    <location>
        <begin position="50"/>
        <end position="71"/>
    </location>
</feature>
<dbReference type="STRING" id="886377.Murru_2503"/>
<sequence length="111" mass="11999">MEDFQDAIGAVVLMSGLVVVTYIIARYTYLVKKAMIENGLASPTKSKQIMFIDFGCILGGIGLGLMVSSVFSAMDLDENTTDLLVWGTILIFGAVGMILAHFLRNKFGDQG</sequence>
<dbReference type="eggNOG" id="ENOG5032TT0">
    <property type="taxonomic scope" value="Bacteria"/>
</dbReference>
<dbReference type="KEGG" id="mrs:Murru_2503"/>
<dbReference type="OrthoDB" id="1163623at2"/>
<reference evidence="3" key="1">
    <citation type="submission" date="2011-08" db="EMBL/GenBank/DDBJ databases">
        <title>The complete genome of Muricauda ruestringensis DSM 13258.</title>
        <authorList>
            <person name="Lucas S."/>
            <person name="Han J."/>
            <person name="Lapidus A."/>
            <person name="Bruce D."/>
            <person name="Goodwin L."/>
            <person name="Pitluck S."/>
            <person name="Peters L."/>
            <person name="Kyrpides N."/>
            <person name="Mavromatis K."/>
            <person name="Ivanova N."/>
            <person name="Ovchinnikova G."/>
            <person name="Teshima H."/>
            <person name="Detter J.C."/>
            <person name="Tapia R."/>
            <person name="Han C."/>
            <person name="Land M."/>
            <person name="Hauser L."/>
            <person name="Markowitz V."/>
            <person name="Cheng J.-F."/>
            <person name="Hugenholtz P."/>
            <person name="Woyke T."/>
            <person name="Wu D."/>
            <person name="Spring S."/>
            <person name="Schroeder M."/>
            <person name="Brambilla E."/>
            <person name="Klenk H.-P."/>
            <person name="Eisen J.A."/>
        </authorList>
    </citation>
    <scope>NUCLEOTIDE SEQUENCE [LARGE SCALE GENOMIC DNA]</scope>
    <source>
        <strain evidence="3">DSM 13258 / LMG 19739 / B1</strain>
    </source>
</reference>
<reference evidence="2 3" key="2">
    <citation type="journal article" date="2012" name="Stand. Genomic Sci.">
        <title>Complete genome sequence of the facultatively anaerobic, appendaged bacterium Muricauda ruestringensis type strain (B1(T)).</title>
        <authorList>
            <person name="Huntemann M."/>
            <person name="Teshima H."/>
            <person name="Lapidus A."/>
            <person name="Nolan M."/>
            <person name="Lucas S."/>
            <person name="Hammon N."/>
            <person name="Deshpande S."/>
            <person name="Cheng J.F."/>
            <person name="Tapia R."/>
            <person name="Goodwin L.A."/>
            <person name="Pitluck S."/>
            <person name="Liolios K."/>
            <person name="Pagani I."/>
            <person name="Ivanova N."/>
            <person name="Mavromatis K."/>
            <person name="Mikhailova N."/>
            <person name="Pati A."/>
            <person name="Chen A."/>
            <person name="Palaniappan K."/>
            <person name="Land M."/>
            <person name="Hauser L."/>
            <person name="Pan C."/>
            <person name="Brambilla E.M."/>
            <person name="Rohde M."/>
            <person name="Spring S."/>
            <person name="Goker M."/>
            <person name="Detter J.C."/>
            <person name="Bristow J."/>
            <person name="Eisen J.A."/>
            <person name="Markowitz V."/>
            <person name="Hugenholtz P."/>
            <person name="Kyrpides N.C."/>
            <person name="Klenk H.P."/>
            <person name="Woyke T."/>
        </authorList>
    </citation>
    <scope>NUCLEOTIDE SEQUENCE [LARGE SCALE GENOMIC DNA]</scope>
    <source>
        <strain evidence="3">DSM 13258 / LMG 19739 / B1</strain>
    </source>
</reference>
<dbReference type="Proteomes" id="UP000008908">
    <property type="component" value="Chromosome"/>
</dbReference>
<organism evidence="2 3">
    <name type="scientific">Allomuricauda ruestringensis (strain DSM 13258 / CIP 107369 / LMG 19739 / B1)</name>
    <name type="common">Muricauda ruestringensis</name>
    <dbReference type="NCBI Taxonomy" id="886377"/>
    <lineage>
        <taxon>Bacteria</taxon>
        <taxon>Pseudomonadati</taxon>
        <taxon>Bacteroidota</taxon>
        <taxon>Flavobacteriia</taxon>
        <taxon>Flavobacteriales</taxon>
        <taxon>Flavobacteriaceae</taxon>
        <taxon>Flagellimonas</taxon>
    </lineage>
</organism>
<evidence type="ECO:0000313" key="3">
    <source>
        <dbReference type="Proteomes" id="UP000008908"/>
    </source>
</evidence>
<keyword evidence="3" id="KW-1185">Reference proteome</keyword>
<evidence type="ECO:0000313" key="2">
    <source>
        <dbReference type="EMBL" id="AEM71541.1"/>
    </source>
</evidence>
<name>G2PPW3_ALLRU</name>
<accession>G2PPW3</accession>
<gene>
    <name evidence="2" type="ordered locus">Murru_2503</name>
</gene>
<dbReference type="EMBL" id="CP002999">
    <property type="protein sequence ID" value="AEM71541.1"/>
    <property type="molecule type" value="Genomic_DNA"/>
</dbReference>
<proteinExistence type="predicted"/>
<dbReference type="AlphaFoldDB" id="G2PPW3"/>
<dbReference type="RefSeq" id="WP_014033822.1">
    <property type="nucleotide sequence ID" value="NC_015945.1"/>
</dbReference>
<dbReference type="HOGENOM" id="CLU_2195950_0_0_10"/>
<protein>
    <submittedName>
        <fullName evidence="2">Membrane protein</fullName>
    </submittedName>
</protein>
<keyword evidence="1" id="KW-0472">Membrane</keyword>
<evidence type="ECO:0000256" key="1">
    <source>
        <dbReference type="SAM" id="Phobius"/>
    </source>
</evidence>
<feature type="transmembrane region" description="Helical" evidence="1">
    <location>
        <begin position="6"/>
        <end position="29"/>
    </location>
</feature>
<feature type="transmembrane region" description="Helical" evidence="1">
    <location>
        <begin position="83"/>
        <end position="103"/>
    </location>
</feature>